<dbReference type="GeneID" id="92366060"/>
<dbReference type="InterPro" id="IPR015151">
    <property type="entry name" value="B-adaptin_app_sub_C"/>
</dbReference>
<keyword evidence="4" id="KW-0653">Protein transport</keyword>
<dbReference type="GO" id="GO:0012505">
    <property type="term" value="C:endomembrane system"/>
    <property type="evidence" value="ECO:0007669"/>
    <property type="project" value="UniProtKB-SubCell"/>
</dbReference>
<dbReference type="InterPro" id="IPR026739">
    <property type="entry name" value="AP_beta"/>
</dbReference>
<dbReference type="Proteomes" id="UP000186804">
    <property type="component" value="Unassembled WGS sequence"/>
</dbReference>
<dbReference type="GO" id="GO:0030131">
    <property type="term" value="C:clathrin adaptor complex"/>
    <property type="evidence" value="ECO:0007669"/>
    <property type="project" value="InterPro"/>
</dbReference>
<comment type="similarity">
    <text evidence="2">Belongs to the adaptor complexes large subunit family.</text>
</comment>
<evidence type="ECO:0000313" key="8">
    <source>
        <dbReference type="EMBL" id="OII71036.1"/>
    </source>
</evidence>
<dbReference type="Pfam" id="PF01602">
    <property type="entry name" value="Adaptin_N"/>
    <property type="match status" value="1"/>
</dbReference>
<dbReference type="InterPro" id="IPR012295">
    <property type="entry name" value="TBP_dom_sf"/>
</dbReference>
<comment type="subcellular location">
    <subcellularLocation>
        <location evidence="1">Endomembrane system</location>
    </subcellularLocation>
</comment>
<reference evidence="8 9" key="1">
    <citation type="submission" date="2016-10" db="EMBL/GenBank/DDBJ databases">
        <title>Reductive evolution of mitochondrial metabolism and differential evolution of invasion-related proteins in Cryptosporidium.</title>
        <authorList>
            <person name="Liu S."/>
            <person name="Roellig D.M."/>
            <person name="Guo Y."/>
            <person name="Li N."/>
            <person name="Frace M.A."/>
            <person name="Tang K."/>
            <person name="Zhang L."/>
            <person name="Feng Y."/>
            <person name="Xiao L."/>
        </authorList>
    </citation>
    <scope>NUCLEOTIDE SEQUENCE [LARGE SCALE GENOMIC DNA]</scope>
    <source>
        <strain evidence="8">30847</strain>
    </source>
</reference>
<dbReference type="PANTHER" id="PTHR11134">
    <property type="entry name" value="ADAPTOR COMPLEX SUBUNIT BETA FAMILY MEMBER"/>
    <property type="match status" value="1"/>
</dbReference>
<feature type="domain" description="Beta-adaptin appendage C-terminal subdomain" evidence="7">
    <location>
        <begin position="755"/>
        <end position="844"/>
    </location>
</feature>
<dbReference type="OrthoDB" id="10254310at2759"/>
<keyword evidence="3" id="KW-0813">Transport</keyword>
<dbReference type="GO" id="GO:0016192">
    <property type="term" value="P:vesicle-mediated transport"/>
    <property type="evidence" value="ECO:0007669"/>
    <property type="project" value="InterPro"/>
</dbReference>
<dbReference type="InterPro" id="IPR002553">
    <property type="entry name" value="Clathrin/coatomer_adapt-like_N"/>
</dbReference>
<keyword evidence="5" id="KW-0472">Membrane</keyword>
<dbReference type="RefSeq" id="XP_067066405.1">
    <property type="nucleotide sequence ID" value="XM_067212108.1"/>
</dbReference>
<dbReference type="GO" id="GO:0006886">
    <property type="term" value="P:intracellular protein transport"/>
    <property type="evidence" value="ECO:0007669"/>
    <property type="project" value="InterPro"/>
</dbReference>
<accession>A0A1J4MDE5</accession>
<gene>
    <name evidence="8" type="ORF">cand_018750</name>
</gene>
<evidence type="ECO:0000256" key="1">
    <source>
        <dbReference type="ARBA" id="ARBA00004308"/>
    </source>
</evidence>
<protein>
    <submittedName>
        <fullName evidence="8">Adaptin family protein</fullName>
    </submittedName>
</protein>
<dbReference type="EMBL" id="LRBS01000125">
    <property type="protein sequence ID" value="OII71036.1"/>
    <property type="molecule type" value="Genomic_DNA"/>
</dbReference>
<evidence type="ECO:0000256" key="4">
    <source>
        <dbReference type="ARBA" id="ARBA00022927"/>
    </source>
</evidence>
<dbReference type="Pfam" id="PF09066">
    <property type="entry name" value="B2-adapt-app_C"/>
    <property type="match status" value="1"/>
</dbReference>
<evidence type="ECO:0000313" key="9">
    <source>
        <dbReference type="Proteomes" id="UP000186804"/>
    </source>
</evidence>
<evidence type="ECO:0000256" key="5">
    <source>
        <dbReference type="ARBA" id="ARBA00023136"/>
    </source>
</evidence>
<evidence type="ECO:0000256" key="3">
    <source>
        <dbReference type="ARBA" id="ARBA00022448"/>
    </source>
</evidence>
<evidence type="ECO:0000256" key="2">
    <source>
        <dbReference type="ARBA" id="ARBA00006613"/>
    </source>
</evidence>
<organism evidence="8 9">
    <name type="scientific">Cryptosporidium andersoni</name>
    <dbReference type="NCBI Taxonomy" id="117008"/>
    <lineage>
        <taxon>Eukaryota</taxon>
        <taxon>Sar</taxon>
        <taxon>Alveolata</taxon>
        <taxon>Apicomplexa</taxon>
        <taxon>Conoidasida</taxon>
        <taxon>Coccidia</taxon>
        <taxon>Eucoccidiorida</taxon>
        <taxon>Eimeriorina</taxon>
        <taxon>Cryptosporidiidae</taxon>
        <taxon>Cryptosporidium</taxon>
    </lineage>
</organism>
<dbReference type="Gene3D" id="3.30.310.10">
    <property type="entry name" value="TATA-Binding Protein"/>
    <property type="match status" value="1"/>
</dbReference>
<sequence length="890" mass="103453">MRQGGPINYGGTAVVPNISTYRSSNEFFVDHRRGEVKELFDKLKQVINTRDREKRIEVFQKVIAYITLGIDVSSLYSQMVLASATQDPVEKKIVYLYLTHYAESNSELALLTINTLRKDCQDEDPVIRCLALRSFCSLRIPISLEYIEQILINGLNDHVGYVRKTAIMGCLKFYHYAKDEFKRTQIQKILNDMIYSEIDPQASINLVYVLNEMNLESGGLFYTKHLLFQLLNRIKSFNEWGQFSIFQLTLSYIPTLINKNRNNNNLVENLEENREYISSEIYDILNLLDDRSRYSSATVLLTCTQLFLYMTKSNRKLYYQVIQRLKGPLITIASTSIPEISYIVYIHLRFLFSQICNFQAKYTTCIQDKYKDFINDDKSEMDMMKCFENEFRQFFVRCGDPGYIKSIKLDLIVFVSSQEYVLEIIEELYHCVYELKDTDIAPKVIYSLSLVFLKYMNCKYGLITNDDDSVSVSTDLMATTCINYLCDLLLSDYEDIVSSSIESIEMLLQIYPSLFIEAIRLSIDFDLVYRLSLESVGIASLCWIIGQFIHELNEDAILIFEYIADNILNNSNLDNYSNTILPKLLNTMLISCCRIFFFNPVYCQDILGELFSYMIEKCNNPDIKDQALFYYRLLQYDYKLAKEIFSFNGKASEYFSIDKAKQTNITAQDILTDFVDKWNYFDLIEKFNTFEVILSDDLDVGKTIHLKGNYITNDNVIDSIGTQTENRTNNKIQYLAGNNLNMAQIPNYCLKASISMQPNIFEEKWDKLSTTMAMKRHLKLPSNTEMCTLLDNIENDLVNQNIYCMASGQFDDKIYKMYIFCTIQDFTNKTEIPCFAELIFQSTTLHNYYLLECCIKASPKGDKHDGKDAANITWNHIKIPFQQYLVKFGG</sequence>
<comment type="caution">
    <text evidence="8">The sequence shown here is derived from an EMBL/GenBank/DDBJ whole genome shotgun (WGS) entry which is preliminary data.</text>
</comment>
<dbReference type="InterPro" id="IPR011989">
    <property type="entry name" value="ARM-like"/>
</dbReference>
<feature type="domain" description="Clathrin/coatomer adaptor adaptin-like N-terminal" evidence="6">
    <location>
        <begin position="41"/>
        <end position="635"/>
    </location>
</feature>
<evidence type="ECO:0000259" key="6">
    <source>
        <dbReference type="Pfam" id="PF01602"/>
    </source>
</evidence>
<dbReference type="VEuPathDB" id="CryptoDB:cand_018750"/>
<dbReference type="SUPFAM" id="SSF48371">
    <property type="entry name" value="ARM repeat"/>
    <property type="match status" value="1"/>
</dbReference>
<dbReference type="InterPro" id="IPR016024">
    <property type="entry name" value="ARM-type_fold"/>
</dbReference>
<proteinExistence type="inferred from homology"/>
<evidence type="ECO:0000259" key="7">
    <source>
        <dbReference type="Pfam" id="PF09066"/>
    </source>
</evidence>
<dbReference type="AlphaFoldDB" id="A0A1J4MDE5"/>
<dbReference type="Gene3D" id="1.25.10.10">
    <property type="entry name" value="Leucine-rich Repeat Variant"/>
    <property type="match status" value="1"/>
</dbReference>
<keyword evidence="9" id="KW-1185">Reference proteome</keyword>
<name>A0A1J4MDE5_9CRYT</name>